<sequence>MMIRDRVLLIATDGDAKLSNQDELISRVHGIKEVEKYVHVIPPKLKGFMVHTALLNCYARENNVEKAEATFKKLTDIGVMRSPLVFNILMYLYFQTANSDIEGMDKILEKMESNGEVVPGWNANCNGAYGYLKAGIVEKAMTMLKKLEGQITVKTKSIASDALLKLYAKKGNKDELNNILEKAEYLVDHAMIKGSEPSVDAWNSPASGNLEGDQKRAEEFIEYIFSPVALNRLLAYIKGLKSQSGPLIGYNLGKTRACSFMYDSGVWWRNRVSGDNPVADEVEDAWEGGGKGPAYFAMLDLKMTQAQ</sequence>
<keyword evidence="2" id="KW-0677">Repeat</keyword>
<dbReference type="OrthoDB" id="1890565at2759"/>
<protein>
    <recommendedName>
        <fullName evidence="5">Pentatricopeptide repeat-containing protein</fullName>
    </recommendedName>
</protein>
<dbReference type="AlphaFoldDB" id="A0A835MWP8"/>
<dbReference type="GO" id="GO:0003729">
    <property type="term" value="F:mRNA binding"/>
    <property type="evidence" value="ECO:0007669"/>
    <property type="project" value="UniProtKB-ARBA"/>
</dbReference>
<comment type="caution">
    <text evidence="3">The sequence shown here is derived from an EMBL/GenBank/DDBJ whole genome shotgun (WGS) entry which is preliminary data.</text>
</comment>
<keyword evidence="4" id="KW-1185">Reference proteome</keyword>
<reference evidence="3 4" key="1">
    <citation type="submission" date="2020-10" db="EMBL/GenBank/DDBJ databases">
        <title>Plant Genome Project.</title>
        <authorList>
            <person name="Zhang R.-G."/>
        </authorList>
    </citation>
    <scope>NUCLEOTIDE SEQUENCE [LARGE SCALE GENOMIC DNA]</scope>
    <source>
        <strain evidence="3">FAFU-HL-1</strain>
        <tissue evidence="3">Leaf</tissue>
    </source>
</reference>
<dbReference type="Pfam" id="PF01535">
    <property type="entry name" value="PPR"/>
    <property type="match status" value="1"/>
</dbReference>
<evidence type="ECO:0008006" key="5">
    <source>
        <dbReference type="Google" id="ProtNLM"/>
    </source>
</evidence>
<organism evidence="3 4">
    <name type="scientific">Salix dunnii</name>
    <dbReference type="NCBI Taxonomy" id="1413687"/>
    <lineage>
        <taxon>Eukaryota</taxon>
        <taxon>Viridiplantae</taxon>
        <taxon>Streptophyta</taxon>
        <taxon>Embryophyta</taxon>
        <taxon>Tracheophyta</taxon>
        <taxon>Spermatophyta</taxon>
        <taxon>Magnoliopsida</taxon>
        <taxon>eudicotyledons</taxon>
        <taxon>Gunneridae</taxon>
        <taxon>Pentapetalae</taxon>
        <taxon>rosids</taxon>
        <taxon>fabids</taxon>
        <taxon>Malpighiales</taxon>
        <taxon>Salicaceae</taxon>
        <taxon>Saliceae</taxon>
        <taxon>Salix</taxon>
    </lineage>
</organism>
<dbReference type="Gene3D" id="1.25.40.10">
    <property type="entry name" value="Tetratricopeptide repeat domain"/>
    <property type="match status" value="1"/>
</dbReference>
<dbReference type="PANTHER" id="PTHR45717">
    <property type="entry name" value="OS12G0527900 PROTEIN"/>
    <property type="match status" value="1"/>
</dbReference>
<evidence type="ECO:0000256" key="1">
    <source>
        <dbReference type="ARBA" id="ARBA00007626"/>
    </source>
</evidence>
<dbReference type="GO" id="GO:0005739">
    <property type="term" value="C:mitochondrion"/>
    <property type="evidence" value="ECO:0007669"/>
    <property type="project" value="TreeGrafter"/>
</dbReference>
<evidence type="ECO:0000313" key="4">
    <source>
        <dbReference type="Proteomes" id="UP000657918"/>
    </source>
</evidence>
<dbReference type="InterPro" id="IPR011990">
    <property type="entry name" value="TPR-like_helical_dom_sf"/>
</dbReference>
<comment type="similarity">
    <text evidence="1">Belongs to the PPR family. P subfamily.</text>
</comment>
<name>A0A835MWP8_9ROSI</name>
<proteinExistence type="inferred from homology"/>
<dbReference type="EMBL" id="JADGMS010000011">
    <property type="protein sequence ID" value="KAF9672338.1"/>
    <property type="molecule type" value="Genomic_DNA"/>
</dbReference>
<evidence type="ECO:0000313" key="3">
    <source>
        <dbReference type="EMBL" id="KAF9672338.1"/>
    </source>
</evidence>
<dbReference type="NCBIfam" id="TIGR00756">
    <property type="entry name" value="PPR"/>
    <property type="match status" value="1"/>
</dbReference>
<gene>
    <name evidence="3" type="ORF">SADUNF_Sadunf11G0031000</name>
</gene>
<accession>A0A835MWP8</accession>
<dbReference type="PANTHER" id="PTHR45717:SF57">
    <property type="entry name" value="PENTACOTRIPEPTIDE-REPEAT REGION OF PRORP DOMAIN-CONTAINING PROTEIN"/>
    <property type="match status" value="1"/>
</dbReference>
<evidence type="ECO:0000256" key="2">
    <source>
        <dbReference type="ARBA" id="ARBA00022737"/>
    </source>
</evidence>
<dbReference type="InterPro" id="IPR002885">
    <property type="entry name" value="PPR_rpt"/>
</dbReference>
<dbReference type="Proteomes" id="UP000657918">
    <property type="component" value="Chromosome 11"/>
</dbReference>